<protein>
    <submittedName>
        <fullName evidence="3">Uncharacterized protein LOC111447945</fullName>
    </submittedName>
</protein>
<dbReference type="Gene3D" id="3.40.220.10">
    <property type="entry name" value="Leucine Aminopeptidase, subunit E, domain 1"/>
    <property type="match status" value="1"/>
</dbReference>
<dbReference type="InterPro" id="IPR043472">
    <property type="entry name" value="Macro_dom-like"/>
</dbReference>
<evidence type="ECO:0000313" key="3">
    <source>
        <dbReference type="RefSeq" id="XP_022943121.1"/>
    </source>
</evidence>
<dbReference type="Pfam" id="PF01661">
    <property type="entry name" value="Macro"/>
    <property type="match status" value="1"/>
</dbReference>
<dbReference type="SMART" id="SM00506">
    <property type="entry name" value="A1pp"/>
    <property type="match status" value="1"/>
</dbReference>
<dbReference type="SUPFAM" id="SSF52949">
    <property type="entry name" value="Macro domain-like"/>
    <property type="match status" value="1"/>
</dbReference>
<gene>
    <name evidence="3" type="primary">LOC111447945</name>
</gene>
<evidence type="ECO:0000259" key="1">
    <source>
        <dbReference type="PROSITE" id="PS51154"/>
    </source>
</evidence>
<organism evidence="2 3">
    <name type="scientific">Cucurbita moschata</name>
    <name type="common">Winter crookneck squash</name>
    <name type="synonym">Cucurbita pepo var. moschata</name>
    <dbReference type="NCBI Taxonomy" id="3662"/>
    <lineage>
        <taxon>Eukaryota</taxon>
        <taxon>Viridiplantae</taxon>
        <taxon>Streptophyta</taxon>
        <taxon>Embryophyta</taxon>
        <taxon>Tracheophyta</taxon>
        <taxon>Spermatophyta</taxon>
        <taxon>Magnoliopsida</taxon>
        <taxon>eudicotyledons</taxon>
        <taxon>Gunneridae</taxon>
        <taxon>Pentapetalae</taxon>
        <taxon>rosids</taxon>
        <taxon>fabids</taxon>
        <taxon>Cucurbitales</taxon>
        <taxon>Cucurbitaceae</taxon>
        <taxon>Cucurbiteae</taxon>
        <taxon>Cucurbita</taxon>
    </lineage>
</organism>
<dbReference type="CDD" id="cd02908">
    <property type="entry name" value="Macro_OAADPr_deacetylase"/>
    <property type="match status" value="1"/>
</dbReference>
<evidence type="ECO:0000313" key="2">
    <source>
        <dbReference type="Proteomes" id="UP000504609"/>
    </source>
</evidence>
<dbReference type="Proteomes" id="UP000504609">
    <property type="component" value="Unplaced"/>
</dbReference>
<dbReference type="RefSeq" id="XP_022943121.1">
    <property type="nucleotide sequence ID" value="XM_023087353.1"/>
</dbReference>
<keyword evidence="2" id="KW-1185">Reference proteome</keyword>
<dbReference type="AlphaFoldDB" id="A0A6J1FQU9"/>
<accession>A0A6J1FQU9</accession>
<dbReference type="KEGG" id="cmos:111447945"/>
<dbReference type="PANTHER" id="PTHR11106">
    <property type="entry name" value="GANGLIOSIDE INDUCED DIFFERENTIATION ASSOCIATED PROTEIN 2-RELATED"/>
    <property type="match status" value="1"/>
</dbReference>
<reference evidence="3" key="1">
    <citation type="submission" date="2025-08" db="UniProtKB">
        <authorList>
            <consortium name="RefSeq"/>
        </authorList>
    </citation>
    <scope>IDENTIFICATION</scope>
    <source>
        <tissue evidence="3">Young leaves</tissue>
    </source>
</reference>
<dbReference type="PANTHER" id="PTHR11106:SF27">
    <property type="entry name" value="MACRO DOMAIN-CONTAINING PROTEIN"/>
    <property type="match status" value="1"/>
</dbReference>
<sequence length="245" mass="26292">MTSTVWRNSVALGSSIFRRVSPSQLQSFTVSSNLSFSLPLRRSTAKILAMAMSNGSGSGVVRFKVSPSTACVIQKGDITKWFIDGSSDAIVNPANEVMLGGGGADGAIHNAAGPDLVQACYSVQEVQPGIRCPTGEARITPGFRLPASHVIHTVGPIYNASSNPQALLRSAYRNSLAVAKENNIQYIAFPAISCGVYRYPFDEAATIALSTVKEFSNGLKEVHFVLYSSDIYNVWLEKANELLKN</sequence>
<proteinExistence type="predicted"/>
<feature type="domain" description="Macro" evidence="1">
    <location>
        <begin position="58"/>
        <end position="243"/>
    </location>
</feature>
<dbReference type="InterPro" id="IPR002589">
    <property type="entry name" value="Macro_dom"/>
</dbReference>
<dbReference type="PROSITE" id="PS51154">
    <property type="entry name" value="MACRO"/>
    <property type="match status" value="1"/>
</dbReference>
<name>A0A6J1FQU9_CUCMO</name>
<dbReference type="GeneID" id="111447945"/>